<evidence type="ECO:0000313" key="3">
    <source>
        <dbReference type="Proteomes" id="UP001499884"/>
    </source>
</evidence>
<proteinExistence type="predicted"/>
<evidence type="ECO:0000256" key="1">
    <source>
        <dbReference type="SAM" id="MobiDB-lite"/>
    </source>
</evidence>
<comment type="caution">
    <text evidence="2">The sequence shown here is derived from an EMBL/GenBank/DDBJ whole genome shotgun (WGS) entry which is preliminary data.</text>
</comment>
<dbReference type="Proteomes" id="UP001499884">
    <property type="component" value="Unassembled WGS sequence"/>
</dbReference>
<reference evidence="3" key="1">
    <citation type="journal article" date="2019" name="Int. J. Syst. Evol. Microbiol.">
        <title>The Global Catalogue of Microorganisms (GCM) 10K type strain sequencing project: providing services to taxonomists for standard genome sequencing and annotation.</title>
        <authorList>
            <consortium name="The Broad Institute Genomics Platform"/>
            <consortium name="The Broad Institute Genome Sequencing Center for Infectious Disease"/>
            <person name="Wu L."/>
            <person name="Ma J."/>
        </authorList>
    </citation>
    <scope>NUCLEOTIDE SEQUENCE [LARGE SCALE GENOMIC DNA]</scope>
    <source>
        <strain evidence="3">JCM 30846</strain>
    </source>
</reference>
<protein>
    <submittedName>
        <fullName evidence="2">Uncharacterized protein</fullName>
    </submittedName>
</protein>
<keyword evidence="3" id="KW-1185">Reference proteome</keyword>
<gene>
    <name evidence="2" type="ORF">GCM10023082_65630</name>
</gene>
<organism evidence="2 3">
    <name type="scientific">Streptomyces tremellae</name>
    <dbReference type="NCBI Taxonomy" id="1124239"/>
    <lineage>
        <taxon>Bacteria</taxon>
        <taxon>Bacillati</taxon>
        <taxon>Actinomycetota</taxon>
        <taxon>Actinomycetes</taxon>
        <taxon>Kitasatosporales</taxon>
        <taxon>Streptomycetaceae</taxon>
        <taxon>Streptomyces</taxon>
    </lineage>
</organism>
<name>A0ABP7GDN9_9ACTN</name>
<feature type="region of interest" description="Disordered" evidence="1">
    <location>
        <begin position="80"/>
        <end position="101"/>
    </location>
</feature>
<dbReference type="EMBL" id="BAABEP010000105">
    <property type="protein sequence ID" value="GAA3762994.1"/>
    <property type="molecule type" value="Genomic_DNA"/>
</dbReference>
<accession>A0ABP7GDN9</accession>
<evidence type="ECO:0000313" key="2">
    <source>
        <dbReference type="EMBL" id="GAA3762994.1"/>
    </source>
</evidence>
<sequence length="101" mass="10410">MAISDSKLAVWGPLPWCSGVPGVRDASPQPPGVAAVRCCGRNLPNLDVKRNPPVRLSDVRARAPVPPGGVAHRAVAHPSVPAGRVRQARSPWGTGAATIAV</sequence>